<evidence type="ECO:0000313" key="2">
    <source>
        <dbReference type="EMBL" id="KAH7037463.1"/>
    </source>
</evidence>
<name>A0A9P8YGE2_9PEZI</name>
<dbReference type="EMBL" id="JAGTJQ010000002">
    <property type="protein sequence ID" value="KAH7037463.1"/>
    <property type="molecule type" value="Genomic_DNA"/>
</dbReference>
<organism evidence="2 3">
    <name type="scientific">Microdochium trichocladiopsis</name>
    <dbReference type="NCBI Taxonomy" id="1682393"/>
    <lineage>
        <taxon>Eukaryota</taxon>
        <taxon>Fungi</taxon>
        <taxon>Dikarya</taxon>
        <taxon>Ascomycota</taxon>
        <taxon>Pezizomycotina</taxon>
        <taxon>Sordariomycetes</taxon>
        <taxon>Xylariomycetidae</taxon>
        <taxon>Xylariales</taxon>
        <taxon>Microdochiaceae</taxon>
        <taxon>Microdochium</taxon>
    </lineage>
</organism>
<sequence>MKVKLCKQTASGLRGAIARSYSRLGVPGLHCRHLVGMTRGRERRERDRVGSSRIAVSRSVVVVVGLGIHVRLSHKQAGAESAGRRGPFRPNCQQTGSCPPITVHNRTQPVSLWHTSTFSRFPALSSPTVCRPLPPSASFPSSRSHERSAIQRQAAATFSGQLNRPMLDTAEVT</sequence>
<feature type="compositionally biased region" description="Polar residues" evidence="1">
    <location>
        <begin position="150"/>
        <end position="162"/>
    </location>
</feature>
<keyword evidence="3" id="KW-1185">Reference proteome</keyword>
<feature type="region of interest" description="Disordered" evidence="1">
    <location>
        <begin position="134"/>
        <end position="173"/>
    </location>
</feature>
<dbReference type="GeneID" id="70182259"/>
<proteinExistence type="predicted"/>
<protein>
    <submittedName>
        <fullName evidence="2">Uncharacterized protein</fullName>
    </submittedName>
</protein>
<dbReference type="AlphaFoldDB" id="A0A9P8YGE2"/>
<evidence type="ECO:0000256" key="1">
    <source>
        <dbReference type="SAM" id="MobiDB-lite"/>
    </source>
</evidence>
<comment type="caution">
    <text evidence="2">The sequence shown here is derived from an EMBL/GenBank/DDBJ whole genome shotgun (WGS) entry which is preliminary data.</text>
</comment>
<accession>A0A9P8YGE2</accession>
<dbReference type="RefSeq" id="XP_046016584.1">
    <property type="nucleotide sequence ID" value="XM_046152713.1"/>
</dbReference>
<dbReference type="Proteomes" id="UP000756346">
    <property type="component" value="Unassembled WGS sequence"/>
</dbReference>
<reference evidence="2" key="1">
    <citation type="journal article" date="2021" name="Nat. Commun.">
        <title>Genetic determinants of endophytism in the Arabidopsis root mycobiome.</title>
        <authorList>
            <person name="Mesny F."/>
            <person name="Miyauchi S."/>
            <person name="Thiergart T."/>
            <person name="Pickel B."/>
            <person name="Atanasova L."/>
            <person name="Karlsson M."/>
            <person name="Huettel B."/>
            <person name="Barry K.W."/>
            <person name="Haridas S."/>
            <person name="Chen C."/>
            <person name="Bauer D."/>
            <person name="Andreopoulos W."/>
            <person name="Pangilinan J."/>
            <person name="LaButti K."/>
            <person name="Riley R."/>
            <person name="Lipzen A."/>
            <person name="Clum A."/>
            <person name="Drula E."/>
            <person name="Henrissat B."/>
            <person name="Kohler A."/>
            <person name="Grigoriev I.V."/>
            <person name="Martin F.M."/>
            <person name="Hacquard S."/>
        </authorList>
    </citation>
    <scope>NUCLEOTIDE SEQUENCE</scope>
    <source>
        <strain evidence="2">MPI-CAGE-CH-0230</strain>
    </source>
</reference>
<evidence type="ECO:0000313" key="3">
    <source>
        <dbReference type="Proteomes" id="UP000756346"/>
    </source>
</evidence>
<gene>
    <name evidence="2" type="ORF">B0I36DRAFT_314119</name>
</gene>